<dbReference type="Pfam" id="PF24463">
    <property type="entry name" value="DUF7577"/>
    <property type="match status" value="1"/>
</dbReference>
<dbReference type="AlphaFoldDB" id="A0A081ETY0"/>
<proteinExistence type="predicted"/>
<feature type="compositionally biased region" description="Basic and acidic residues" evidence="1">
    <location>
        <begin position="64"/>
        <end position="76"/>
    </location>
</feature>
<dbReference type="InterPro" id="IPR055999">
    <property type="entry name" value="DUF7577"/>
</dbReference>
<evidence type="ECO:0000313" key="5">
    <source>
        <dbReference type="Proteomes" id="UP000053331"/>
    </source>
</evidence>
<feature type="region of interest" description="Disordered" evidence="1">
    <location>
        <begin position="36"/>
        <end position="97"/>
    </location>
</feature>
<sequence length="111" mass="11997">MIDLWPAYLAVTGALLLVALGVGLRVLRGIVRDARDRQRRRRAGEMEKYTDDEEYGRGPPTGSGDDRGEAEGRGDSDDPNDSAATCPQCGADNKSGFNFCRRCAAPLRVGP</sequence>
<feature type="domain" description="DUF7577" evidence="3">
    <location>
        <begin position="84"/>
        <end position="108"/>
    </location>
</feature>
<keyword evidence="2" id="KW-1133">Transmembrane helix</keyword>
<reference evidence="4 5" key="1">
    <citation type="journal article" date="2015" name="Genome Announc.">
        <title>Draft genome sequence of a Halorubrum H3 strain isolated from the burlinskoye salt lake (Altai Krai, Russia).</title>
        <authorList>
            <person name="Rozanov A.S."/>
            <person name="Bryanskaya A.V."/>
            <person name="Malup T.K."/>
            <person name="Kotenko A.V."/>
            <person name="Peltek S.E."/>
        </authorList>
    </citation>
    <scope>NUCLEOTIDE SEQUENCE [LARGE SCALE GENOMIC DNA]</scope>
    <source>
        <strain evidence="4 5">H3</strain>
    </source>
</reference>
<keyword evidence="5" id="KW-1185">Reference proteome</keyword>
<keyword evidence="2" id="KW-0472">Membrane</keyword>
<feature type="transmembrane region" description="Helical" evidence="2">
    <location>
        <begin position="6"/>
        <end position="31"/>
    </location>
</feature>
<evidence type="ECO:0000259" key="3">
    <source>
        <dbReference type="Pfam" id="PF24463"/>
    </source>
</evidence>
<dbReference type="OrthoDB" id="330661at2157"/>
<accession>A0A081ETY0</accession>
<dbReference type="EMBL" id="JNFH02000066">
    <property type="protein sequence ID" value="KDS90868.1"/>
    <property type="molecule type" value="Genomic_DNA"/>
</dbReference>
<protein>
    <recommendedName>
        <fullName evidence="3">DUF7577 domain-containing protein</fullName>
    </recommendedName>
</protein>
<keyword evidence="2" id="KW-0812">Transmembrane</keyword>
<evidence type="ECO:0000313" key="4">
    <source>
        <dbReference type="EMBL" id="KDS90868.1"/>
    </source>
</evidence>
<gene>
    <name evidence="4" type="ORF">FK85_09080</name>
</gene>
<dbReference type="Proteomes" id="UP000053331">
    <property type="component" value="Unassembled WGS sequence"/>
</dbReference>
<organism evidence="4 5">
    <name type="scientific">Halorubrum saccharovorum</name>
    <dbReference type="NCBI Taxonomy" id="2248"/>
    <lineage>
        <taxon>Archaea</taxon>
        <taxon>Methanobacteriati</taxon>
        <taxon>Methanobacteriota</taxon>
        <taxon>Stenosarchaea group</taxon>
        <taxon>Halobacteria</taxon>
        <taxon>Halobacteriales</taxon>
        <taxon>Haloferacaceae</taxon>
        <taxon>Halorubrum</taxon>
    </lineage>
</organism>
<evidence type="ECO:0000256" key="2">
    <source>
        <dbReference type="SAM" id="Phobius"/>
    </source>
</evidence>
<dbReference type="RefSeq" id="WP_050026115.1">
    <property type="nucleotide sequence ID" value="NZ_JNFH02000066.1"/>
</dbReference>
<comment type="caution">
    <text evidence="4">The sequence shown here is derived from an EMBL/GenBank/DDBJ whole genome shotgun (WGS) entry which is preliminary data.</text>
</comment>
<name>A0A081ETY0_9EURY</name>
<evidence type="ECO:0000256" key="1">
    <source>
        <dbReference type="SAM" id="MobiDB-lite"/>
    </source>
</evidence>